<keyword evidence="5" id="KW-1185">Reference proteome</keyword>
<proteinExistence type="predicted"/>
<feature type="region of interest" description="Disordered" evidence="1">
    <location>
        <begin position="258"/>
        <end position="286"/>
    </location>
</feature>
<dbReference type="InterPro" id="IPR011991">
    <property type="entry name" value="ArsR-like_HTH"/>
</dbReference>
<dbReference type="Pfam" id="PF25213">
    <property type="entry name" value="HVO_A0261_N"/>
    <property type="match status" value="1"/>
</dbReference>
<dbReference type="InterPro" id="IPR036390">
    <property type="entry name" value="WH_DNA-bd_sf"/>
</dbReference>
<dbReference type="RefSeq" id="WP_227230104.1">
    <property type="nucleotide sequence ID" value="NZ_JAJCVJ010000002.1"/>
</dbReference>
<dbReference type="AlphaFoldDB" id="A0ABD5RCV6"/>
<dbReference type="EMBL" id="JBHSKX010000002">
    <property type="protein sequence ID" value="MFC5367860.1"/>
    <property type="molecule type" value="Genomic_DNA"/>
</dbReference>
<evidence type="ECO:0000313" key="4">
    <source>
        <dbReference type="EMBL" id="MFC5367860.1"/>
    </source>
</evidence>
<protein>
    <submittedName>
        <fullName evidence="4">Helix-turn-helix transcriptional regulator</fullName>
    </submittedName>
</protein>
<dbReference type="InterPro" id="IPR057527">
    <property type="entry name" value="HVO_A0261-like_N"/>
</dbReference>
<dbReference type="InterPro" id="IPR036388">
    <property type="entry name" value="WH-like_DNA-bd_sf"/>
</dbReference>
<dbReference type="Proteomes" id="UP001596201">
    <property type="component" value="Unassembled WGS sequence"/>
</dbReference>
<dbReference type="CDD" id="cd00090">
    <property type="entry name" value="HTH_ARSR"/>
    <property type="match status" value="1"/>
</dbReference>
<evidence type="ECO:0000259" key="3">
    <source>
        <dbReference type="Pfam" id="PF25213"/>
    </source>
</evidence>
<sequence>MVGEGSDRPKLPLSALKRAESLSALRDGPLARHELQDRLGVSRTTVHRIVSALEDDGLLVRDDDGYELTGFGHTTARAVDEYRETITAAERLQPLLDCLPTTFDVPVRAFSDARLTTQQPGNPYAPVERFVGCLRESGSLRGIDTTSIAPIYVDAIRAEILAGMTTDVVYLPSVVTSIVEAYPDDVARAVESGELTLRTHDDLPCGLAIFDDRVALGGYDPETGMLRAFADTDDPEARAWALDVYDDYVSAGTVFYGPNDTEPGLVSIEADGGESTSDESASADES</sequence>
<dbReference type="SUPFAM" id="SSF46785">
    <property type="entry name" value="Winged helix' DNA-binding domain"/>
    <property type="match status" value="1"/>
</dbReference>
<gene>
    <name evidence="4" type="ORF">ACFPJ5_13055</name>
</gene>
<evidence type="ECO:0000259" key="2">
    <source>
        <dbReference type="Pfam" id="PF08350"/>
    </source>
</evidence>
<feature type="domain" description="HVO-A0261-like N-terminal" evidence="3">
    <location>
        <begin position="15"/>
        <end position="91"/>
    </location>
</feature>
<name>A0ABD5RCV6_9EURY</name>
<dbReference type="Gene3D" id="1.10.10.10">
    <property type="entry name" value="Winged helix-like DNA-binding domain superfamily/Winged helix DNA-binding domain"/>
    <property type="match status" value="1"/>
</dbReference>
<accession>A0ABD5RCV6</accession>
<reference evidence="4 5" key="1">
    <citation type="journal article" date="2019" name="Int. J. Syst. Evol. Microbiol.">
        <title>The Global Catalogue of Microorganisms (GCM) 10K type strain sequencing project: providing services to taxonomists for standard genome sequencing and annotation.</title>
        <authorList>
            <consortium name="The Broad Institute Genomics Platform"/>
            <consortium name="The Broad Institute Genome Sequencing Center for Infectious Disease"/>
            <person name="Wu L."/>
            <person name="Ma J."/>
        </authorList>
    </citation>
    <scope>NUCLEOTIDE SEQUENCE [LARGE SCALE GENOMIC DNA]</scope>
    <source>
        <strain evidence="4 5">CGMCC 1.12237</strain>
    </source>
</reference>
<comment type="caution">
    <text evidence="4">The sequence shown here is derived from an EMBL/GenBank/DDBJ whole genome shotgun (WGS) entry which is preliminary data.</text>
</comment>
<feature type="domain" description="Methanogenesis regulatory protein FilR1 middle" evidence="2">
    <location>
        <begin position="123"/>
        <end position="250"/>
    </location>
</feature>
<dbReference type="Pfam" id="PF08350">
    <property type="entry name" value="FilR1_middle"/>
    <property type="match status" value="1"/>
</dbReference>
<dbReference type="InterPro" id="IPR013561">
    <property type="entry name" value="FilR1_middle_dom"/>
</dbReference>
<organism evidence="4 5">
    <name type="scientific">Salinirubrum litoreum</name>
    <dbReference type="NCBI Taxonomy" id="1126234"/>
    <lineage>
        <taxon>Archaea</taxon>
        <taxon>Methanobacteriati</taxon>
        <taxon>Methanobacteriota</taxon>
        <taxon>Stenosarchaea group</taxon>
        <taxon>Halobacteria</taxon>
        <taxon>Halobacteriales</taxon>
        <taxon>Haloferacaceae</taxon>
        <taxon>Salinirubrum</taxon>
    </lineage>
</organism>
<evidence type="ECO:0000313" key="5">
    <source>
        <dbReference type="Proteomes" id="UP001596201"/>
    </source>
</evidence>
<evidence type="ECO:0000256" key="1">
    <source>
        <dbReference type="SAM" id="MobiDB-lite"/>
    </source>
</evidence>